<gene>
    <name evidence="5" type="ORF">FF100_14695</name>
</gene>
<dbReference type="GO" id="GO:0003700">
    <property type="term" value="F:DNA-binding transcription factor activity"/>
    <property type="evidence" value="ECO:0007669"/>
    <property type="project" value="InterPro"/>
</dbReference>
<evidence type="ECO:0000313" key="6">
    <source>
        <dbReference type="Proteomes" id="UP000305267"/>
    </source>
</evidence>
<dbReference type="GO" id="GO:0043565">
    <property type="term" value="F:sequence-specific DNA binding"/>
    <property type="evidence" value="ECO:0007669"/>
    <property type="project" value="InterPro"/>
</dbReference>
<keyword evidence="6" id="KW-1185">Reference proteome</keyword>
<keyword evidence="1" id="KW-0805">Transcription regulation</keyword>
<dbReference type="InterPro" id="IPR050204">
    <property type="entry name" value="AraC_XylS_family_regulators"/>
</dbReference>
<keyword evidence="3" id="KW-0804">Transcription</keyword>
<reference evidence="5 6" key="1">
    <citation type="submission" date="2019-06" db="EMBL/GenBank/DDBJ databases">
        <title>Genome of Methylobacterium sp. 17Sr1-39.</title>
        <authorList>
            <person name="Seo T."/>
        </authorList>
    </citation>
    <scope>NUCLEOTIDE SEQUENCE [LARGE SCALE GENOMIC DNA]</scope>
    <source>
        <strain evidence="5 6">17Sr1-39</strain>
    </source>
</reference>
<evidence type="ECO:0000313" key="5">
    <source>
        <dbReference type="EMBL" id="TNC12898.1"/>
    </source>
</evidence>
<dbReference type="PROSITE" id="PS01124">
    <property type="entry name" value="HTH_ARAC_FAMILY_2"/>
    <property type="match status" value="1"/>
</dbReference>
<dbReference type="Pfam" id="PF12833">
    <property type="entry name" value="HTH_18"/>
    <property type="match status" value="1"/>
</dbReference>
<dbReference type="InterPro" id="IPR018062">
    <property type="entry name" value="HTH_AraC-typ_CS"/>
</dbReference>
<dbReference type="PROSITE" id="PS00041">
    <property type="entry name" value="HTH_ARAC_FAMILY_1"/>
    <property type="match status" value="1"/>
</dbReference>
<name>A0A5C4LHL8_9HYPH</name>
<evidence type="ECO:0000256" key="3">
    <source>
        <dbReference type="ARBA" id="ARBA00023163"/>
    </source>
</evidence>
<dbReference type="SUPFAM" id="SSF46689">
    <property type="entry name" value="Homeodomain-like"/>
    <property type="match status" value="2"/>
</dbReference>
<dbReference type="RefSeq" id="WP_139036436.1">
    <property type="nucleotide sequence ID" value="NZ_VDDA01000005.1"/>
</dbReference>
<sequence length="267" mass="29539">MPGELPALTPRDTEIAILLRGRSFVDRIGSGQRQRTHGRRGTVWVCPAGIEEEYINISDPMVDCLHIFLPARPFEETMLRDLDVDPARLELRYDVIAQDPFIDHVAGRVLQEMENPSAAGRLLVETLGVALAAHLVHRYAAGTIRPHDSADKPLDRRRLERVEEFIAAHLSDDFAVSDLAAVACMSVAHFTRSFRAATGRTPYDYVSGCRLDQARRRLLTEDTQIAEIAAAAGFSSQANFTRAFRKALGVTPAQLRASVRTRTPAGP</sequence>
<dbReference type="Proteomes" id="UP000305267">
    <property type="component" value="Unassembled WGS sequence"/>
</dbReference>
<feature type="domain" description="HTH araC/xylS-type" evidence="4">
    <location>
        <begin position="160"/>
        <end position="258"/>
    </location>
</feature>
<dbReference type="InterPro" id="IPR020449">
    <property type="entry name" value="Tscrpt_reg_AraC-type_HTH"/>
</dbReference>
<dbReference type="AlphaFoldDB" id="A0A5C4LHL8"/>
<comment type="caution">
    <text evidence="5">The sequence shown here is derived from an EMBL/GenBank/DDBJ whole genome shotgun (WGS) entry which is preliminary data.</text>
</comment>
<keyword evidence="2" id="KW-0238">DNA-binding</keyword>
<evidence type="ECO:0000259" key="4">
    <source>
        <dbReference type="PROSITE" id="PS01124"/>
    </source>
</evidence>
<dbReference type="Gene3D" id="1.10.10.60">
    <property type="entry name" value="Homeodomain-like"/>
    <property type="match status" value="2"/>
</dbReference>
<dbReference type="PANTHER" id="PTHR46796:SF14">
    <property type="entry name" value="TRANSCRIPTIONAL REGULATORY PROTEIN"/>
    <property type="match status" value="1"/>
</dbReference>
<dbReference type="OrthoDB" id="110167at2"/>
<dbReference type="InterPro" id="IPR009057">
    <property type="entry name" value="Homeodomain-like_sf"/>
</dbReference>
<dbReference type="PANTHER" id="PTHR46796">
    <property type="entry name" value="HTH-TYPE TRANSCRIPTIONAL ACTIVATOR RHAS-RELATED"/>
    <property type="match status" value="1"/>
</dbReference>
<dbReference type="InterPro" id="IPR018060">
    <property type="entry name" value="HTH_AraC"/>
</dbReference>
<dbReference type="PRINTS" id="PR00032">
    <property type="entry name" value="HTHARAC"/>
</dbReference>
<dbReference type="EMBL" id="VDDA01000005">
    <property type="protein sequence ID" value="TNC12898.1"/>
    <property type="molecule type" value="Genomic_DNA"/>
</dbReference>
<organism evidence="5 6">
    <name type="scientific">Methylobacterium terricola</name>
    <dbReference type="NCBI Taxonomy" id="2583531"/>
    <lineage>
        <taxon>Bacteria</taxon>
        <taxon>Pseudomonadati</taxon>
        <taxon>Pseudomonadota</taxon>
        <taxon>Alphaproteobacteria</taxon>
        <taxon>Hyphomicrobiales</taxon>
        <taxon>Methylobacteriaceae</taxon>
        <taxon>Methylobacterium</taxon>
    </lineage>
</organism>
<dbReference type="SMART" id="SM00342">
    <property type="entry name" value="HTH_ARAC"/>
    <property type="match status" value="1"/>
</dbReference>
<evidence type="ECO:0000256" key="1">
    <source>
        <dbReference type="ARBA" id="ARBA00023015"/>
    </source>
</evidence>
<evidence type="ECO:0000256" key="2">
    <source>
        <dbReference type="ARBA" id="ARBA00023125"/>
    </source>
</evidence>
<protein>
    <submittedName>
        <fullName evidence="5">Helix-turn-helix transcriptional regulator</fullName>
    </submittedName>
</protein>
<accession>A0A5C4LHL8</accession>
<proteinExistence type="predicted"/>